<evidence type="ECO:0000313" key="11">
    <source>
        <dbReference type="Proteomes" id="UP000520767"/>
    </source>
</evidence>
<name>A0A7W7Q353_9PSEU</name>
<comment type="cofactor">
    <cofactor evidence="1">
        <name>[3Fe-4S] cluster</name>
        <dbReference type="ChEBI" id="CHEBI:21137"/>
    </cofactor>
</comment>
<dbReference type="Gene3D" id="3.30.70.20">
    <property type="match status" value="1"/>
</dbReference>
<evidence type="ECO:0000256" key="6">
    <source>
        <dbReference type="ARBA" id="ARBA00023014"/>
    </source>
</evidence>
<evidence type="ECO:0000256" key="8">
    <source>
        <dbReference type="RuleBase" id="RU368020"/>
    </source>
</evidence>
<keyword evidence="4 8" id="KW-0249">Electron transport</keyword>
<dbReference type="Proteomes" id="UP000520767">
    <property type="component" value="Unassembled WGS sequence"/>
</dbReference>
<protein>
    <recommendedName>
        <fullName evidence="8">Ferredoxin</fullName>
    </recommendedName>
</protein>
<dbReference type="GO" id="GO:0009055">
    <property type="term" value="F:electron transfer activity"/>
    <property type="evidence" value="ECO:0007669"/>
    <property type="project" value="UniProtKB-UniRule"/>
</dbReference>
<comment type="function">
    <text evidence="8">Ferredoxins are iron-sulfur proteins that transfer electrons in a wide variety of metabolic reactions.</text>
</comment>
<comment type="caution">
    <text evidence="10">The sequence shown here is derived from an EMBL/GenBank/DDBJ whole genome shotgun (WGS) entry which is preliminary data.</text>
</comment>
<dbReference type="InterPro" id="IPR001080">
    <property type="entry name" value="3Fe4S_ferredoxin"/>
</dbReference>
<dbReference type="PANTHER" id="PTHR36923:SF3">
    <property type="entry name" value="FERREDOXIN"/>
    <property type="match status" value="1"/>
</dbReference>
<dbReference type="PROSITE" id="PS51379">
    <property type="entry name" value="4FE4S_FER_2"/>
    <property type="match status" value="1"/>
</dbReference>
<evidence type="ECO:0000256" key="7">
    <source>
        <dbReference type="ARBA" id="ARBA00023291"/>
    </source>
</evidence>
<reference evidence="10 11" key="1">
    <citation type="submission" date="2020-08" db="EMBL/GenBank/DDBJ databases">
        <title>Genomic Encyclopedia of Type Strains, Phase III (KMG-III): the genomes of soil and plant-associated and newly described type strains.</title>
        <authorList>
            <person name="Whitman W."/>
        </authorList>
    </citation>
    <scope>NUCLEOTIDE SEQUENCE [LARGE SCALE GENOMIC DNA]</scope>
    <source>
        <strain evidence="10 11">CECT 8960</strain>
    </source>
</reference>
<proteinExistence type="predicted"/>
<dbReference type="InterPro" id="IPR017896">
    <property type="entry name" value="4Fe4S_Fe-S-bd"/>
</dbReference>
<dbReference type="PRINTS" id="PR00352">
    <property type="entry name" value="3FE4SFRDOXIN"/>
</dbReference>
<keyword evidence="2 8" id="KW-0813">Transport</keyword>
<evidence type="ECO:0000256" key="4">
    <source>
        <dbReference type="ARBA" id="ARBA00022982"/>
    </source>
</evidence>
<accession>A0A7W7Q353</accession>
<dbReference type="InterPro" id="IPR051269">
    <property type="entry name" value="Fe-S_cluster_ET"/>
</dbReference>
<keyword evidence="11" id="KW-1185">Reference proteome</keyword>
<dbReference type="PANTHER" id="PTHR36923">
    <property type="entry name" value="FERREDOXIN"/>
    <property type="match status" value="1"/>
</dbReference>
<evidence type="ECO:0000259" key="9">
    <source>
        <dbReference type="PROSITE" id="PS51379"/>
    </source>
</evidence>
<evidence type="ECO:0000256" key="1">
    <source>
        <dbReference type="ARBA" id="ARBA00001927"/>
    </source>
</evidence>
<dbReference type="AlphaFoldDB" id="A0A7W7Q353"/>
<dbReference type="GO" id="GO:0051538">
    <property type="term" value="F:3 iron, 4 sulfur cluster binding"/>
    <property type="evidence" value="ECO:0007669"/>
    <property type="project" value="UniProtKB-KW"/>
</dbReference>
<gene>
    <name evidence="10" type="ORF">FHR82_002377</name>
</gene>
<sequence length="73" mass="7645">MTRWRITVDQDRCVGSATCTSIAPDFFTLDGEDRSCPAAAEVAPADRLADAAELCPTSAIAVVDAETGLSQVD</sequence>
<organism evidence="10 11">
    <name type="scientific">Actinophytocola algeriensis</name>
    <dbReference type="NCBI Taxonomy" id="1768010"/>
    <lineage>
        <taxon>Bacteria</taxon>
        <taxon>Bacillati</taxon>
        <taxon>Actinomycetota</taxon>
        <taxon>Actinomycetes</taxon>
        <taxon>Pseudonocardiales</taxon>
        <taxon>Pseudonocardiaceae</taxon>
    </lineage>
</organism>
<evidence type="ECO:0000256" key="2">
    <source>
        <dbReference type="ARBA" id="ARBA00022448"/>
    </source>
</evidence>
<dbReference type="SUPFAM" id="SSF54862">
    <property type="entry name" value="4Fe-4S ferredoxins"/>
    <property type="match status" value="1"/>
</dbReference>
<dbReference type="RefSeq" id="WP_184810270.1">
    <property type="nucleotide sequence ID" value="NZ_JACHJQ010000002.1"/>
</dbReference>
<keyword evidence="6 8" id="KW-0411">Iron-sulfur</keyword>
<keyword evidence="5 8" id="KW-0408">Iron</keyword>
<feature type="domain" description="4Fe-4S ferredoxin-type" evidence="9">
    <location>
        <begin position="4"/>
        <end position="32"/>
    </location>
</feature>
<keyword evidence="3 8" id="KW-0479">Metal-binding</keyword>
<evidence type="ECO:0000256" key="5">
    <source>
        <dbReference type="ARBA" id="ARBA00023004"/>
    </source>
</evidence>
<dbReference type="Pfam" id="PF13370">
    <property type="entry name" value="Fer4_13"/>
    <property type="match status" value="1"/>
</dbReference>
<evidence type="ECO:0000313" key="10">
    <source>
        <dbReference type="EMBL" id="MBB4906160.1"/>
    </source>
</evidence>
<dbReference type="EMBL" id="JACHJQ010000002">
    <property type="protein sequence ID" value="MBB4906160.1"/>
    <property type="molecule type" value="Genomic_DNA"/>
</dbReference>
<keyword evidence="7" id="KW-0003">3Fe-4S</keyword>
<evidence type="ECO:0000256" key="3">
    <source>
        <dbReference type="ARBA" id="ARBA00022723"/>
    </source>
</evidence>
<dbReference type="GO" id="GO:0005506">
    <property type="term" value="F:iron ion binding"/>
    <property type="evidence" value="ECO:0007669"/>
    <property type="project" value="UniProtKB-UniRule"/>
</dbReference>